<dbReference type="GeneID" id="36590735"/>
<dbReference type="Proteomes" id="UP000235371">
    <property type="component" value="Unassembled WGS sequence"/>
</dbReference>
<dbReference type="Gene3D" id="2.60.120.590">
    <property type="entry name" value="Alpha-ketoglutarate-dependent dioxygenase AlkB-like"/>
    <property type="match status" value="1"/>
</dbReference>
<keyword evidence="5" id="KW-1185">Reference proteome</keyword>
<organism evidence="4 5">
    <name type="scientific">Hyaloscypha bicolor E</name>
    <dbReference type="NCBI Taxonomy" id="1095630"/>
    <lineage>
        <taxon>Eukaryota</taxon>
        <taxon>Fungi</taxon>
        <taxon>Dikarya</taxon>
        <taxon>Ascomycota</taxon>
        <taxon>Pezizomycotina</taxon>
        <taxon>Leotiomycetes</taxon>
        <taxon>Helotiales</taxon>
        <taxon>Hyaloscyphaceae</taxon>
        <taxon>Hyaloscypha</taxon>
        <taxon>Hyaloscypha bicolor</taxon>
    </lineage>
</organism>
<dbReference type="InParanoid" id="A0A2J6TLB0"/>
<dbReference type="OrthoDB" id="2163491at2759"/>
<dbReference type="InterPro" id="IPR032852">
    <property type="entry name" value="ALKBH2"/>
</dbReference>
<evidence type="ECO:0000313" key="4">
    <source>
        <dbReference type="EMBL" id="PMD63811.1"/>
    </source>
</evidence>
<dbReference type="RefSeq" id="XP_024740715.1">
    <property type="nucleotide sequence ID" value="XM_024882658.1"/>
</dbReference>
<dbReference type="STRING" id="1095630.A0A2J6TLB0"/>
<evidence type="ECO:0000313" key="5">
    <source>
        <dbReference type="Proteomes" id="UP000235371"/>
    </source>
</evidence>
<dbReference type="EMBL" id="KZ613779">
    <property type="protein sequence ID" value="PMD63811.1"/>
    <property type="molecule type" value="Genomic_DNA"/>
</dbReference>
<feature type="binding site" evidence="1">
    <location>
        <position position="564"/>
    </location>
    <ligand>
        <name>2-oxoglutarate</name>
        <dbReference type="ChEBI" id="CHEBI:16810"/>
    </ligand>
</feature>
<dbReference type="GO" id="GO:0006307">
    <property type="term" value="P:DNA alkylation repair"/>
    <property type="evidence" value="ECO:0007669"/>
    <property type="project" value="TreeGrafter"/>
</dbReference>
<dbReference type="SUPFAM" id="SSF51197">
    <property type="entry name" value="Clavaminate synthase-like"/>
    <property type="match status" value="1"/>
</dbReference>
<dbReference type="GO" id="GO:0035516">
    <property type="term" value="F:broad specificity oxidative DNA demethylase activity"/>
    <property type="evidence" value="ECO:0007669"/>
    <property type="project" value="TreeGrafter"/>
</dbReference>
<accession>A0A2J6TLB0</accession>
<feature type="region of interest" description="Disordered" evidence="2">
    <location>
        <begin position="1"/>
        <end position="87"/>
    </location>
</feature>
<proteinExistence type="predicted"/>
<protein>
    <recommendedName>
        <fullName evidence="3">Alpha-ketoglutarate-dependent dioxygenase AlkB-like domain-containing protein</fullName>
    </recommendedName>
</protein>
<dbReference type="GO" id="GO:0008198">
    <property type="term" value="F:ferrous iron binding"/>
    <property type="evidence" value="ECO:0007669"/>
    <property type="project" value="TreeGrafter"/>
</dbReference>
<dbReference type="InterPro" id="IPR027450">
    <property type="entry name" value="AlkB-like"/>
</dbReference>
<dbReference type="GO" id="GO:0051747">
    <property type="term" value="F:cytosine C-5 DNA demethylase activity"/>
    <property type="evidence" value="ECO:0007669"/>
    <property type="project" value="TreeGrafter"/>
</dbReference>
<evidence type="ECO:0000256" key="2">
    <source>
        <dbReference type="SAM" id="MobiDB-lite"/>
    </source>
</evidence>
<sequence>MADHVGQGLGSAKGYSSPLSSPPSSPTSTPESLKQNLPEIENNVTSPPATNKRKRESTSPKATAKKPKTVYYGNKQEGKPMPHGQPVVWSDKRQGLCEALPYYRAYQSGAYTHGGKVLGFMCDGEVGDRDVFEDQIMIARVGGGKTINEETGQREQTKSQDDCALAISFIESQNTRQPIVVIAGQGNTGSPSKLPHYYNVLDHFHVTDVWCEKYNSVVRWMVRLEKIDLAHKSWWSAGTTSHSHPNFVSPKALGQVCSICKVHSKNIYKQGWVCLNADPVKAVVGKHEKTTCPAFFDFGRDVDDKTLKFTEEFLLERTRFPGHLTEPLVPQMPNAADKDVIGALAFEESCRKGIVCTQCGCCSRRIHWEKWVCENPLCGFTSALTPRAVPASPAISEDEDPKDHTFVSKSIASTTVDLCSGNWAVTKYDIPGEEGEIVGNVFHFKSNTTINGQPNGPDDLFAELQVAKLGLKRNPSKCRGARNEVLTAHWAHNWGAPYKYSVRQESTEFEKAPRVIIKALKRLTWAGKQAVSTGFDKDDKGKEFQPFNEMLSVGYFEKGYMGYHDDGEATLGPTVASISLGCSSTMKWRPKKKNSIVSERERINQKGIKKDVLSIFLEHGDIMVMHGSRIQQLYEHTVIPHGKLRFALTSRYIIPATISDPIGRRIAETAANLPDFSSEYEYDGSMTAGSKIQVLPRTKETHQHSDAWPTTGTVSSEDLQETYFSVLARMQTAGSPTQVGTMQTAQSSPQAGTMQTAHSFSQVGTMQTASYFSQDGTTQPGYEQYQYSGNTPRLCYLAEASATPPPGCEHHGYLMNLPVTSSYEYTATTYPPPSMYPTYNGPYAPVVAPPAGPLQPQFQQPQYYGYNYTPMMMAPAQNYASMWEDGQDERQETLARQSGQ</sequence>
<dbReference type="AlphaFoldDB" id="A0A2J6TLB0"/>
<evidence type="ECO:0000259" key="3">
    <source>
        <dbReference type="Pfam" id="PF13532"/>
    </source>
</evidence>
<dbReference type="InterPro" id="IPR037151">
    <property type="entry name" value="AlkB-like_sf"/>
</dbReference>
<dbReference type="PANTHER" id="PTHR31573">
    <property type="entry name" value="ALPHA-KETOGLUTARATE-DEPENDENT DIOXYGENASE ALKB HOMOLOG 2"/>
    <property type="match status" value="1"/>
</dbReference>
<reference evidence="4 5" key="1">
    <citation type="submission" date="2016-04" db="EMBL/GenBank/DDBJ databases">
        <title>A degradative enzymes factory behind the ericoid mycorrhizal symbiosis.</title>
        <authorList>
            <consortium name="DOE Joint Genome Institute"/>
            <person name="Martino E."/>
            <person name="Morin E."/>
            <person name="Grelet G."/>
            <person name="Kuo A."/>
            <person name="Kohler A."/>
            <person name="Daghino S."/>
            <person name="Barry K."/>
            <person name="Choi C."/>
            <person name="Cichocki N."/>
            <person name="Clum A."/>
            <person name="Copeland A."/>
            <person name="Hainaut M."/>
            <person name="Haridas S."/>
            <person name="Labutti K."/>
            <person name="Lindquist E."/>
            <person name="Lipzen A."/>
            <person name="Khouja H.-R."/>
            <person name="Murat C."/>
            <person name="Ohm R."/>
            <person name="Olson A."/>
            <person name="Spatafora J."/>
            <person name="Veneault-Fourrey C."/>
            <person name="Henrissat B."/>
            <person name="Grigoriev I."/>
            <person name="Martin F."/>
            <person name="Perotto S."/>
        </authorList>
    </citation>
    <scope>NUCLEOTIDE SEQUENCE [LARGE SCALE GENOMIC DNA]</scope>
    <source>
        <strain evidence="4 5">E</strain>
    </source>
</reference>
<dbReference type="PANTHER" id="PTHR31573:SF4">
    <property type="entry name" value="FE2OG DIOXYGENASE DOMAIN-CONTAINING PROTEIN"/>
    <property type="match status" value="1"/>
</dbReference>
<evidence type="ECO:0000256" key="1">
    <source>
        <dbReference type="PIRSR" id="PIRSR632852-1"/>
    </source>
</evidence>
<name>A0A2J6TLB0_9HELO</name>
<feature type="domain" description="Alpha-ketoglutarate-dependent dioxygenase AlkB-like" evidence="3">
    <location>
        <begin position="486"/>
        <end position="643"/>
    </location>
</feature>
<feature type="binding site" evidence="1">
    <location>
        <position position="636"/>
    </location>
    <ligand>
        <name>2-oxoglutarate</name>
        <dbReference type="ChEBI" id="CHEBI:16810"/>
    </ligand>
</feature>
<gene>
    <name evidence="4" type="ORF">K444DRAFT_626501</name>
</gene>
<dbReference type="Pfam" id="PF13532">
    <property type="entry name" value="2OG-FeII_Oxy_2"/>
    <property type="match status" value="1"/>
</dbReference>